<dbReference type="RefSeq" id="XP_002733609.1">
    <property type="nucleotide sequence ID" value="XM_002733563.2"/>
</dbReference>
<proteinExistence type="predicted"/>
<dbReference type="Proteomes" id="UP000694865">
    <property type="component" value="Unplaced"/>
</dbReference>
<sequence length="163" mass="18443">MSTNNITVDDIIADSRPDSIYHQESSDENIDRRIKEIKYVRKMNEESPGCSTVDLHPAHVVASTEYSVECRADDGCESSLGKEESTQRGECIHNLRQPKPGKPDSVQRARKRQIPQQLVDVREPLKDMNCTAEKTIESLPNNKVSMAMYRSRSTRPQVNSTPI</sequence>
<organism evidence="2 3">
    <name type="scientific">Saccoglossus kowalevskii</name>
    <name type="common">Acorn worm</name>
    <dbReference type="NCBI Taxonomy" id="10224"/>
    <lineage>
        <taxon>Eukaryota</taxon>
        <taxon>Metazoa</taxon>
        <taxon>Hemichordata</taxon>
        <taxon>Enteropneusta</taxon>
        <taxon>Harrimaniidae</taxon>
        <taxon>Saccoglossus</taxon>
    </lineage>
</organism>
<accession>A0ABM0GN48</accession>
<name>A0ABM0GN48_SACKO</name>
<protein>
    <submittedName>
        <fullName evidence="3">Uncharacterized protein LOC100377466</fullName>
    </submittedName>
</protein>
<gene>
    <name evidence="3" type="primary">LOC100377466</name>
</gene>
<keyword evidence="2" id="KW-1185">Reference proteome</keyword>
<feature type="region of interest" description="Disordered" evidence="1">
    <location>
        <begin position="75"/>
        <end position="118"/>
    </location>
</feature>
<evidence type="ECO:0000256" key="1">
    <source>
        <dbReference type="SAM" id="MobiDB-lite"/>
    </source>
</evidence>
<dbReference type="GeneID" id="100377466"/>
<evidence type="ECO:0000313" key="2">
    <source>
        <dbReference type="Proteomes" id="UP000694865"/>
    </source>
</evidence>
<evidence type="ECO:0000313" key="3">
    <source>
        <dbReference type="RefSeq" id="XP_002733609.1"/>
    </source>
</evidence>
<reference evidence="3" key="1">
    <citation type="submission" date="2025-08" db="UniProtKB">
        <authorList>
            <consortium name="RefSeq"/>
        </authorList>
    </citation>
    <scope>IDENTIFICATION</scope>
    <source>
        <tissue evidence="3">Testes</tissue>
    </source>
</reference>
<feature type="compositionally biased region" description="Basic and acidic residues" evidence="1">
    <location>
        <begin position="75"/>
        <end position="93"/>
    </location>
</feature>